<evidence type="ECO:0000259" key="1">
    <source>
        <dbReference type="Pfam" id="PF12735"/>
    </source>
</evidence>
<dbReference type="FunCoup" id="A5DWL4">
    <property type="interactions" value="42"/>
</dbReference>
<feature type="domain" description="Trafficking protein particle complex II-specific subunit 65 IgD3" evidence="1">
    <location>
        <begin position="419"/>
        <end position="553"/>
    </location>
</feature>
<dbReference type="OMA" id="WSPYLDF"/>
<sequence>MQIDIHLPSPSLHHETGNKTSETRQFAFFDEILVGYVTGNAITDDVPQHCILTLYAYIVSDEKDEELIAEMNLQRTNEQVELGNPNTITWNFELPITYPRKRIEQPQLVLKCIYQKRLVDKNTNSSNSSEIIAKNYEPISQEHLVESLHDQELGESQNDSQGSFNLEVVEKSETKITIPIYTPLALNMKSTKPAGRNDILLSAISIESSNKSDELIDSVQSSTRDDNNDKNKSRENSLCFEILGLDASFDAGVVSRMGQKVPSFLNITDLLRVVYKFSLNDVSSSNQLALQKPVVILLKYRLARVGDENKLEPISNIIETLWTPYLDFSLVAPPISNGLRTSNTTHPLDSSPNLLGLNSQRQKSQLLHLVYRTKGFSNSLLNTNIHNNGITAPDQLTRRTKLSYTRNSSMTVSLTGNGSLPFSGLKLIFLGKLYCKVGKTLKWQIQAINHSKFRLNLSLSMDSTKSASSFSSSSPSYISSLLTFSRNIQQRGPDRVDEDSGVLLLSNDVRIGPMDPQSIYETEMSFICSRKGVFNLDGLKITDSITGDGLNFGKLIEIFIV</sequence>
<dbReference type="KEGG" id="lel:PVL30_001726"/>
<reference evidence="2 3" key="1">
    <citation type="journal article" date="2009" name="Nature">
        <title>Evolution of pathogenicity and sexual reproduction in eight Candida genomes.</title>
        <authorList>
            <person name="Butler G."/>
            <person name="Rasmussen M.D."/>
            <person name="Lin M.F."/>
            <person name="Santos M.A."/>
            <person name="Sakthikumar S."/>
            <person name="Munro C.A."/>
            <person name="Rheinbay E."/>
            <person name="Grabherr M."/>
            <person name="Forche A."/>
            <person name="Reedy J.L."/>
            <person name="Agrafioti I."/>
            <person name="Arnaud M.B."/>
            <person name="Bates S."/>
            <person name="Brown A.J."/>
            <person name="Brunke S."/>
            <person name="Costanzo M.C."/>
            <person name="Fitzpatrick D.A."/>
            <person name="de Groot P.W."/>
            <person name="Harris D."/>
            <person name="Hoyer L.L."/>
            <person name="Hube B."/>
            <person name="Klis F.M."/>
            <person name="Kodira C."/>
            <person name="Lennard N."/>
            <person name="Logue M.E."/>
            <person name="Martin R."/>
            <person name="Neiman A.M."/>
            <person name="Nikolaou E."/>
            <person name="Quail M.A."/>
            <person name="Quinn J."/>
            <person name="Santos M.C."/>
            <person name="Schmitzberger F.F."/>
            <person name="Sherlock G."/>
            <person name="Shah P."/>
            <person name="Silverstein K.A."/>
            <person name="Skrzypek M.S."/>
            <person name="Soll D."/>
            <person name="Staggs R."/>
            <person name="Stansfield I."/>
            <person name="Stumpf M.P."/>
            <person name="Sudbery P.E."/>
            <person name="Srikantha T."/>
            <person name="Zeng Q."/>
            <person name="Berman J."/>
            <person name="Berriman M."/>
            <person name="Heitman J."/>
            <person name="Gow N.A."/>
            <person name="Lorenz M.C."/>
            <person name="Birren B.W."/>
            <person name="Kellis M."/>
            <person name="Cuomo C.A."/>
        </authorList>
    </citation>
    <scope>NUCLEOTIDE SEQUENCE [LARGE SCALE GENOMIC DNA]</scope>
    <source>
        <strain evidence="3">ATCC 11503 / BCRC 21390 / CBS 2605 / JCM 1781 / NBRC 1676 / NRRL YB-4239</strain>
    </source>
</reference>
<dbReference type="GO" id="GO:0005802">
    <property type="term" value="C:trans-Golgi network"/>
    <property type="evidence" value="ECO:0007669"/>
    <property type="project" value="TreeGrafter"/>
</dbReference>
<evidence type="ECO:0000313" key="2">
    <source>
        <dbReference type="EMBL" id="EDK43572.1"/>
    </source>
</evidence>
<dbReference type="InterPro" id="IPR055420">
    <property type="entry name" value="IgD3_Trs65"/>
</dbReference>
<dbReference type="InterPro" id="IPR024662">
    <property type="entry name" value="Trs65"/>
</dbReference>
<dbReference type="EMBL" id="CH981525">
    <property type="protein sequence ID" value="EDK43572.1"/>
    <property type="molecule type" value="Genomic_DNA"/>
</dbReference>
<name>A5DWL4_LODEL</name>
<keyword evidence="3" id="KW-1185">Reference proteome</keyword>
<dbReference type="HOGENOM" id="CLU_490882_0_0_1"/>
<dbReference type="STRING" id="379508.A5DWL4"/>
<dbReference type="PANTHER" id="PTHR28159">
    <property type="entry name" value="TRAFFICKING PROTEIN PARTICLE COMPLEX II-SPECIFIC SUBUNIT 65"/>
    <property type="match status" value="1"/>
</dbReference>
<accession>A5DWL4</accession>
<gene>
    <name evidence="2" type="ORF">LELG_01750</name>
</gene>
<dbReference type="GO" id="GO:0006891">
    <property type="term" value="P:intra-Golgi vesicle-mediated transport"/>
    <property type="evidence" value="ECO:0007669"/>
    <property type="project" value="InterPro"/>
</dbReference>
<dbReference type="OrthoDB" id="5345392at2759"/>
<dbReference type="Pfam" id="PF12735">
    <property type="entry name" value="IgD3_Trs65"/>
    <property type="match status" value="1"/>
</dbReference>
<protein>
    <recommendedName>
        <fullName evidence="1">Trafficking protein particle complex II-specific subunit 65 IgD3 domain-containing protein</fullName>
    </recommendedName>
</protein>
<organism evidence="2 3">
    <name type="scientific">Lodderomyces elongisporus (strain ATCC 11503 / CBS 2605 / JCM 1781 / NBRC 1676 / NRRL YB-4239)</name>
    <name type="common">Yeast</name>
    <name type="synonym">Saccharomyces elongisporus</name>
    <dbReference type="NCBI Taxonomy" id="379508"/>
    <lineage>
        <taxon>Eukaryota</taxon>
        <taxon>Fungi</taxon>
        <taxon>Dikarya</taxon>
        <taxon>Ascomycota</taxon>
        <taxon>Saccharomycotina</taxon>
        <taxon>Pichiomycetes</taxon>
        <taxon>Debaryomycetaceae</taxon>
        <taxon>Candida/Lodderomyces clade</taxon>
        <taxon>Lodderomyces</taxon>
    </lineage>
</organism>
<dbReference type="Proteomes" id="UP000001996">
    <property type="component" value="Unassembled WGS sequence"/>
</dbReference>
<proteinExistence type="predicted"/>
<dbReference type="InParanoid" id="A5DWL4"/>
<dbReference type="eggNOG" id="KOG1944">
    <property type="taxonomic scope" value="Eukaryota"/>
</dbReference>
<dbReference type="VEuPathDB" id="FungiDB:LELG_01750"/>
<dbReference type="GO" id="GO:1990071">
    <property type="term" value="C:TRAPPII protein complex"/>
    <property type="evidence" value="ECO:0007669"/>
    <property type="project" value="InterPro"/>
</dbReference>
<evidence type="ECO:0000313" key="3">
    <source>
        <dbReference type="Proteomes" id="UP000001996"/>
    </source>
</evidence>
<dbReference type="PANTHER" id="PTHR28159:SF1">
    <property type="entry name" value="TRAFFICKING PROTEIN PARTICLE COMPLEX II-SPECIFIC SUBUNIT 65"/>
    <property type="match status" value="1"/>
</dbReference>
<dbReference type="AlphaFoldDB" id="A5DWL4"/>
<dbReference type="GeneID" id="5234333"/>